<dbReference type="PROSITE" id="PS01081">
    <property type="entry name" value="HTH_TETR_1"/>
    <property type="match status" value="1"/>
</dbReference>
<evidence type="ECO:0000256" key="1">
    <source>
        <dbReference type="ARBA" id="ARBA00023015"/>
    </source>
</evidence>
<dbReference type="Gene3D" id="1.10.357.10">
    <property type="entry name" value="Tetracycline Repressor, domain 2"/>
    <property type="match status" value="1"/>
</dbReference>
<evidence type="ECO:0000259" key="5">
    <source>
        <dbReference type="PROSITE" id="PS50977"/>
    </source>
</evidence>
<evidence type="ECO:0000256" key="3">
    <source>
        <dbReference type="ARBA" id="ARBA00023163"/>
    </source>
</evidence>
<dbReference type="PRINTS" id="PR00455">
    <property type="entry name" value="HTHTETR"/>
</dbReference>
<dbReference type="SUPFAM" id="SSF46689">
    <property type="entry name" value="Homeodomain-like"/>
    <property type="match status" value="1"/>
</dbReference>
<feature type="DNA-binding region" description="H-T-H motif" evidence="4">
    <location>
        <begin position="29"/>
        <end position="48"/>
    </location>
</feature>
<gene>
    <name evidence="6" type="ORF">GIS00_15430</name>
</gene>
<dbReference type="InterPro" id="IPR009057">
    <property type="entry name" value="Homeodomain-like_sf"/>
</dbReference>
<keyword evidence="3" id="KW-0804">Transcription</keyword>
<dbReference type="GO" id="GO:0000976">
    <property type="term" value="F:transcription cis-regulatory region binding"/>
    <property type="evidence" value="ECO:0007669"/>
    <property type="project" value="TreeGrafter"/>
</dbReference>
<reference evidence="6 7" key="1">
    <citation type="submission" date="2019-11" db="EMBL/GenBank/DDBJ databases">
        <authorList>
            <person name="Jiang L.-Q."/>
        </authorList>
    </citation>
    <scope>NUCLEOTIDE SEQUENCE [LARGE SCALE GENOMIC DNA]</scope>
    <source>
        <strain evidence="6 7">YIM 132087</strain>
    </source>
</reference>
<accession>A0A7K1FRB0</accession>
<dbReference type="GO" id="GO:0003700">
    <property type="term" value="F:DNA-binding transcription factor activity"/>
    <property type="evidence" value="ECO:0007669"/>
    <property type="project" value="TreeGrafter"/>
</dbReference>
<sequence>MGRWEPGARERLMEAALQLYATRGYEATTAADIAQAVGLTERTFFRHFADKREVIFGGQELFEQLFVDGIAAAPDAAPMDMVASALGAAEEFFPDERRPHSRLRQTIIDAHPGLQERELLKLTAVAASLAEALRRRGVPEPQATLAAESGMTVFGISFRQWLADGEQRSIGDIQRGVLEELRALTHPAGRS</sequence>
<evidence type="ECO:0000256" key="4">
    <source>
        <dbReference type="PROSITE-ProRule" id="PRU00335"/>
    </source>
</evidence>
<dbReference type="PROSITE" id="PS50977">
    <property type="entry name" value="HTH_TETR_2"/>
    <property type="match status" value="1"/>
</dbReference>
<keyword evidence="1" id="KW-0805">Transcription regulation</keyword>
<dbReference type="InterPro" id="IPR001647">
    <property type="entry name" value="HTH_TetR"/>
</dbReference>
<dbReference type="EMBL" id="WLYK01000006">
    <property type="protein sequence ID" value="MTD15334.1"/>
    <property type="molecule type" value="Genomic_DNA"/>
</dbReference>
<dbReference type="PANTHER" id="PTHR30055">
    <property type="entry name" value="HTH-TYPE TRANSCRIPTIONAL REGULATOR RUTR"/>
    <property type="match status" value="1"/>
</dbReference>
<dbReference type="InterPro" id="IPR041347">
    <property type="entry name" value="MftR_C"/>
</dbReference>
<evidence type="ECO:0000313" key="7">
    <source>
        <dbReference type="Proteomes" id="UP000460221"/>
    </source>
</evidence>
<dbReference type="Proteomes" id="UP000460221">
    <property type="component" value="Unassembled WGS sequence"/>
</dbReference>
<dbReference type="InterPro" id="IPR023772">
    <property type="entry name" value="DNA-bd_HTH_TetR-type_CS"/>
</dbReference>
<evidence type="ECO:0000256" key="2">
    <source>
        <dbReference type="ARBA" id="ARBA00023125"/>
    </source>
</evidence>
<dbReference type="Pfam" id="PF17754">
    <property type="entry name" value="TetR_C_14"/>
    <property type="match status" value="1"/>
</dbReference>
<dbReference type="InterPro" id="IPR050109">
    <property type="entry name" value="HTH-type_TetR-like_transc_reg"/>
</dbReference>
<dbReference type="RefSeq" id="WP_322097997.1">
    <property type="nucleotide sequence ID" value="NZ_WLYK01000006.1"/>
</dbReference>
<name>A0A7K1FRB0_9ACTN</name>
<organism evidence="6 7">
    <name type="scientific">Nakamurella alba</name>
    <dbReference type="NCBI Taxonomy" id="2665158"/>
    <lineage>
        <taxon>Bacteria</taxon>
        <taxon>Bacillati</taxon>
        <taxon>Actinomycetota</taxon>
        <taxon>Actinomycetes</taxon>
        <taxon>Nakamurellales</taxon>
        <taxon>Nakamurellaceae</taxon>
        <taxon>Nakamurella</taxon>
    </lineage>
</organism>
<dbReference type="Pfam" id="PF00440">
    <property type="entry name" value="TetR_N"/>
    <property type="match status" value="1"/>
</dbReference>
<proteinExistence type="predicted"/>
<protein>
    <submittedName>
        <fullName evidence="6">TetR family transcriptional regulator</fullName>
    </submittedName>
</protein>
<dbReference type="PANTHER" id="PTHR30055:SF238">
    <property type="entry name" value="MYCOFACTOCIN BIOSYNTHESIS TRANSCRIPTIONAL REGULATOR MFTR-RELATED"/>
    <property type="match status" value="1"/>
</dbReference>
<evidence type="ECO:0000313" key="6">
    <source>
        <dbReference type="EMBL" id="MTD15334.1"/>
    </source>
</evidence>
<dbReference type="AlphaFoldDB" id="A0A7K1FRB0"/>
<feature type="domain" description="HTH tetR-type" evidence="5">
    <location>
        <begin position="6"/>
        <end position="66"/>
    </location>
</feature>
<keyword evidence="2 4" id="KW-0238">DNA-binding</keyword>
<keyword evidence="7" id="KW-1185">Reference proteome</keyword>
<comment type="caution">
    <text evidence="6">The sequence shown here is derived from an EMBL/GenBank/DDBJ whole genome shotgun (WGS) entry which is preliminary data.</text>
</comment>